<evidence type="ECO:0000313" key="2">
    <source>
        <dbReference type="EMBL" id="GAA1011182.1"/>
    </source>
</evidence>
<dbReference type="InterPro" id="IPR044668">
    <property type="entry name" value="PuuD-like"/>
</dbReference>
<dbReference type="Pfam" id="PF07722">
    <property type="entry name" value="Peptidase_C26"/>
    <property type="match status" value="1"/>
</dbReference>
<reference evidence="2 3" key="1">
    <citation type="journal article" date="2019" name="Int. J. Syst. Evol. Microbiol.">
        <title>The Global Catalogue of Microorganisms (GCM) 10K type strain sequencing project: providing services to taxonomists for standard genome sequencing and annotation.</title>
        <authorList>
            <consortium name="The Broad Institute Genomics Platform"/>
            <consortium name="The Broad Institute Genome Sequencing Center for Infectious Disease"/>
            <person name="Wu L."/>
            <person name="Ma J."/>
        </authorList>
    </citation>
    <scope>NUCLEOTIDE SEQUENCE [LARGE SCALE GENOMIC DNA]</scope>
    <source>
        <strain evidence="2 3">JCM 11269</strain>
    </source>
</reference>
<dbReference type="RefSeq" id="WP_067394209.1">
    <property type="nucleotide sequence ID" value="NZ_BAAAHU010000029.1"/>
</dbReference>
<evidence type="ECO:0000256" key="1">
    <source>
        <dbReference type="SAM" id="MobiDB-lite"/>
    </source>
</evidence>
<comment type="caution">
    <text evidence="2">The sequence shown here is derived from an EMBL/GenBank/DDBJ whole genome shotgun (WGS) entry which is preliminary data.</text>
</comment>
<dbReference type="SUPFAM" id="SSF52317">
    <property type="entry name" value="Class I glutamine amidotransferase-like"/>
    <property type="match status" value="1"/>
</dbReference>
<protein>
    <submittedName>
        <fullName evidence="2">Gamma-glutamyl-gamma-aminobutyrate hydrolase family protein</fullName>
    </submittedName>
</protein>
<dbReference type="Proteomes" id="UP001501072">
    <property type="component" value="Unassembled WGS sequence"/>
</dbReference>
<organism evidence="2 3">
    <name type="scientific">Streptomyces thermogriseus</name>
    <dbReference type="NCBI Taxonomy" id="75292"/>
    <lineage>
        <taxon>Bacteria</taxon>
        <taxon>Bacillati</taxon>
        <taxon>Actinomycetota</taxon>
        <taxon>Actinomycetes</taxon>
        <taxon>Kitasatosporales</taxon>
        <taxon>Streptomycetaceae</taxon>
        <taxon>Streptomyces</taxon>
    </lineage>
</organism>
<gene>
    <name evidence="2" type="ORF">GCM10009564_31380</name>
</gene>
<accession>A0ABN1T104</accession>
<name>A0ABN1T104_9ACTN</name>
<dbReference type="PANTHER" id="PTHR43235">
    <property type="entry name" value="GLUTAMINE AMIDOTRANSFERASE PB2B2.05-RELATED"/>
    <property type="match status" value="1"/>
</dbReference>
<keyword evidence="2" id="KW-0378">Hydrolase</keyword>
<feature type="region of interest" description="Disordered" evidence="1">
    <location>
        <begin position="74"/>
        <end position="94"/>
    </location>
</feature>
<evidence type="ECO:0000313" key="3">
    <source>
        <dbReference type="Proteomes" id="UP001501072"/>
    </source>
</evidence>
<feature type="compositionally biased region" description="Basic and acidic residues" evidence="1">
    <location>
        <begin position="85"/>
        <end position="94"/>
    </location>
</feature>
<dbReference type="PROSITE" id="PS51273">
    <property type="entry name" value="GATASE_TYPE_1"/>
    <property type="match status" value="1"/>
</dbReference>
<dbReference type="PANTHER" id="PTHR43235:SF1">
    <property type="entry name" value="GLUTAMINE AMIDOTRANSFERASE PB2B2.05-RELATED"/>
    <property type="match status" value="1"/>
</dbReference>
<dbReference type="EMBL" id="BAAAHU010000029">
    <property type="protein sequence ID" value="GAA1011182.1"/>
    <property type="molecule type" value="Genomic_DNA"/>
</dbReference>
<dbReference type="CDD" id="cd01745">
    <property type="entry name" value="GATase1_2"/>
    <property type="match status" value="1"/>
</dbReference>
<dbReference type="Gene3D" id="3.40.50.880">
    <property type="match status" value="1"/>
</dbReference>
<dbReference type="InterPro" id="IPR029062">
    <property type="entry name" value="Class_I_gatase-like"/>
</dbReference>
<sequence length="238" mass="25176">MSTRPAIAVIGRRSRKVAGLRFAATVAAEAVCDAVFEAGGEPLVLHGGPRQALDGLPGRLASFAGVVVPGGSDLDPAHYGQRPHPRTEPDDPEQDRLDLAVLRAVVARRIPTLAICRGMQALNVVCGGTLDQHLTETSVSHLDALHEVTAEPGSHLASVVGTAPFKISSYHHQAVDRVGRDLRVVARAADGCVEALEHTTADVLAVQWHPEDLAGTSPQDGALFTDLVERARTRKEPA</sequence>
<dbReference type="GO" id="GO:0016787">
    <property type="term" value="F:hydrolase activity"/>
    <property type="evidence" value="ECO:0007669"/>
    <property type="project" value="UniProtKB-KW"/>
</dbReference>
<proteinExistence type="predicted"/>
<dbReference type="InterPro" id="IPR011697">
    <property type="entry name" value="Peptidase_C26"/>
</dbReference>
<keyword evidence="3" id="KW-1185">Reference proteome</keyword>